<dbReference type="EMBL" id="CADEAL010001952">
    <property type="protein sequence ID" value="CAB1436882.1"/>
    <property type="molecule type" value="Genomic_DNA"/>
</dbReference>
<evidence type="ECO:0000313" key="2">
    <source>
        <dbReference type="EMBL" id="CAB1436882.1"/>
    </source>
</evidence>
<evidence type="ECO:0000256" key="1">
    <source>
        <dbReference type="SAM" id="MobiDB-lite"/>
    </source>
</evidence>
<feature type="region of interest" description="Disordered" evidence="1">
    <location>
        <begin position="14"/>
        <end position="41"/>
    </location>
</feature>
<keyword evidence="3" id="KW-1185">Reference proteome</keyword>
<gene>
    <name evidence="2" type="ORF">PLEPLA_LOCUS24915</name>
</gene>
<dbReference type="AlphaFoldDB" id="A0A9N7YSX6"/>
<sequence>MVAAQGLWRWDVDSLGEARAPRRSPTNPPQASVIGTDLPHSPRCINPDRACQSLDRLSHDQAPLWKVDRVSCEPREQLSTGTGEAGVRAEEGEKTSSYVNFRSRLSLRLGEDSHEGDTLRQRWTVAPRGSGGFYRAV</sequence>
<name>A0A9N7YSX6_PLEPL</name>
<evidence type="ECO:0000313" key="3">
    <source>
        <dbReference type="Proteomes" id="UP001153269"/>
    </source>
</evidence>
<protein>
    <submittedName>
        <fullName evidence="2">Uncharacterized protein</fullName>
    </submittedName>
</protein>
<dbReference type="Proteomes" id="UP001153269">
    <property type="component" value="Unassembled WGS sequence"/>
</dbReference>
<organism evidence="2 3">
    <name type="scientific">Pleuronectes platessa</name>
    <name type="common">European plaice</name>
    <dbReference type="NCBI Taxonomy" id="8262"/>
    <lineage>
        <taxon>Eukaryota</taxon>
        <taxon>Metazoa</taxon>
        <taxon>Chordata</taxon>
        <taxon>Craniata</taxon>
        <taxon>Vertebrata</taxon>
        <taxon>Euteleostomi</taxon>
        <taxon>Actinopterygii</taxon>
        <taxon>Neopterygii</taxon>
        <taxon>Teleostei</taxon>
        <taxon>Neoteleostei</taxon>
        <taxon>Acanthomorphata</taxon>
        <taxon>Carangaria</taxon>
        <taxon>Pleuronectiformes</taxon>
        <taxon>Pleuronectoidei</taxon>
        <taxon>Pleuronectidae</taxon>
        <taxon>Pleuronectes</taxon>
    </lineage>
</organism>
<comment type="caution">
    <text evidence="2">The sequence shown here is derived from an EMBL/GenBank/DDBJ whole genome shotgun (WGS) entry which is preliminary data.</text>
</comment>
<reference evidence="2" key="1">
    <citation type="submission" date="2020-03" db="EMBL/GenBank/DDBJ databases">
        <authorList>
            <person name="Weist P."/>
        </authorList>
    </citation>
    <scope>NUCLEOTIDE SEQUENCE</scope>
</reference>
<accession>A0A9N7YSX6</accession>
<proteinExistence type="predicted"/>